<accession>A0A3S1B739</accession>
<proteinExistence type="predicted"/>
<gene>
    <name evidence="4" type="ORF">EJP77_14725</name>
</gene>
<feature type="domain" description="HTH tetR-type" evidence="3">
    <location>
        <begin position="17"/>
        <end position="77"/>
    </location>
</feature>
<dbReference type="Gene3D" id="1.10.357.10">
    <property type="entry name" value="Tetracycline Repressor, domain 2"/>
    <property type="match status" value="1"/>
</dbReference>
<feature type="DNA-binding region" description="H-T-H motif" evidence="2">
    <location>
        <begin position="40"/>
        <end position="59"/>
    </location>
</feature>
<sequence length="205" mass="23380">MGETEDKVRTPQQERSIKTKEAIIQAAMKLFSEKGYHNTNTKQISAAAGVSTGSFYSYFTDKRAVFIDSLKLYNENLLARVDASLGEVDFKSMDKHTAIAHMVDSLLESHQVYSEFHKELAVMYNSDKEIQSLMDEQFDLGRRKTLSYLQQGQGDLKVEDLEAASWVVFEALNSIVDMIVFSPRNVSADRLKNELVRMIVVYLYK</sequence>
<dbReference type="SUPFAM" id="SSF46689">
    <property type="entry name" value="Homeodomain-like"/>
    <property type="match status" value="1"/>
</dbReference>
<reference evidence="4 5" key="1">
    <citation type="submission" date="2018-12" db="EMBL/GenBank/DDBJ databases">
        <authorList>
            <person name="Sun L."/>
            <person name="Chen Z."/>
        </authorList>
    </citation>
    <scope>NUCLEOTIDE SEQUENCE [LARGE SCALE GENOMIC DNA]</scope>
    <source>
        <strain evidence="4 5">3-5-3</strain>
    </source>
</reference>
<dbReference type="Gene3D" id="1.10.10.60">
    <property type="entry name" value="Homeodomain-like"/>
    <property type="match status" value="1"/>
</dbReference>
<evidence type="ECO:0000259" key="3">
    <source>
        <dbReference type="PROSITE" id="PS50977"/>
    </source>
</evidence>
<organism evidence="4 5">
    <name type="scientific">Paenibacillus zeisoli</name>
    <dbReference type="NCBI Taxonomy" id="2496267"/>
    <lineage>
        <taxon>Bacteria</taxon>
        <taxon>Bacillati</taxon>
        <taxon>Bacillota</taxon>
        <taxon>Bacilli</taxon>
        <taxon>Bacillales</taxon>
        <taxon>Paenibacillaceae</taxon>
        <taxon>Paenibacillus</taxon>
    </lineage>
</organism>
<comment type="caution">
    <text evidence="4">The sequence shown here is derived from an EMBL/GenBank/DDBJ whole genome shotgun (WGS) entry which is preliminary data.</text>
</comment>
<dbReference type="InterPro" id="IPR001647">
    <property type="entry name" value="HTH_TetR"/>
</dbReference>
<dbReference type="EMBL" id="RZNX01000006">
    <property type="protein sequence ID" value="RUT29625.1"/>
    <property type="molecule type" value="Genomic_DNA"/>
</dbReference>
<dbReference type="PANTHER" id="PTHR43479:SF11">
    <property type="entry name" value="ACREF_ENVCD OPERON REPRESSOR-RELATED"/>
    <property type="match status" value="1"/>
</dbReference>
<dbReference type="InterPro" id="IPR041669">
    <property type="entry name" value="TetR_C_15"/>
</dbReference>
<evidence type="ECO:0000256" key="1">
    <source>
        <dbReference type="ARBA" id="ARBA00023125"/>
    </source>
</evidence>
<name>A0A3S1B739_9BACL</name>
<evidence type="ECO:0000256" key="2">
    <source>
        <dbReference type="PROSITE-ProRule" id="PRU00335"/>
    </source>
</evidence>
<dbReference type="InterPro" id="IPR009057">
    <property type="entry name" value="Homeodomain-like_sf"/>
</dbReference>
<dbReference type="AlphaFoldDB" id="A0A3S1B739"/>
<keyword evidence="5" id="KW-1185">Reference proteome</keyword>
<dbReference type="PROSITE" id="PS50977">
    <property type="entry name" value="HTH_TETR_2"/>
    <property type="match status" value="1"/>
</dbReference>
<dbReference type="OrthoDB" id="9812484at2"/>
<evidence type="ECO:0000313" key="4">
    <source>
        <dbReference type="EMBL" id="RUT29625.1"/>
    </source>
</evidence>
<dbReference type="InterPro" id="IPR050624">
    <property type="entry name" value="HTH-type_Tx_Regulator"/>
</dbReference>
<protein>
    <submittedName>
        <fullName evidence="4">TetR/AcrR family transcriptional regulator</fullName>
    </submittedName>
</protein>
<dbReference type="Pfam" id="PF00440">
    <property type="entry name" value="TetR_N"/>
    <property type="match status" value="1"/>
</dbReference>
<dbReference type="PANTHER" id="PTHR43479">
    <property type="entry name" value="ACREF/ENVCD OPERON REPRESSOR-RELATED"/>
    <property type="match status" value="1"/>
</dbReference>
<evidence type="ECO:0000313" key="5">
    <source>
        <dbReference type="Proteomes" id="UP000272464"/>
    </source>
</evidence>
<dbReference type="PRINTS" id="PR00455">
    <property type="entry name" value="HTHTETR"/>
</dbReference>
<dbReference type="RefSeq" id="WP_127200008.1">
    <property type="nucleotide sequence ID" value="NZ_RZNX01000006.1"/>
</dbReference>
<dbReference type="Proteomes" id="UP000272464">
    <property type="component" value="Unassembled WGS sequence"/>
</dbReference>
<dbReference type="GO" id="GO:0003677">
    <property type="term" value="F:DNA binding"/>
    <property type="evidence" value="ECO:0007669"/>
    <property type="project" value="UniProtKB-UniRule"/>
</dbReference>
<dbReference type="Pfam" id="PF17918">
    <property type="entry name" value="TetR_C_15"/>
    <property type="match status" value="1"/>
</dbReference>
<keyword evidence="1 2" id="KW-0238">DNA-binding</keyword>